<keyword evidence="5" id="KW-1185">Reference proteome</keyword>
<dbReference type="SMART" id="SM01266">
    <property type="entry name" value="Mac"/>
    <property type="match status" value="1"/>
</dbReference>
<dbReference type="EMBL" id="JAACFV010000115">
    <property type="protein sequence ID" value="KAF7505210.1"/>
    <property type="molecule type" value="Genomic_DNA"/>
</dbReference>
<dbReference type="InterPro" id="IPR018357">
    <property type="entry name" value="Hexapep_transf_CS"/>
</dbReference>
<evidence type="ECO:0000256" key="1">
    <source>
        <dbReference type="ARBA" id="ARBA00007274"/>
    </source>
</evidence>
<evidence type="ECO:0000313" key="4">
    <source>
        <dbReference type="EMBL" id="KAF7505210.1"/>
    </source>
</evidence>
<protein>
    <recommendedName>
        <fullName evidence="3">Maltose/galactoside acetyltransferase domain-containing protein</fullName>
    </recommendedName>
</protein>
<dbReference type="InterPro" id="IPR024688">
    <property type="entry name" value="Mac_dom"/>
</dbReference>
<evidence type="ECO:0000313" key="5">
    <source>
        <dbReference type="Proteomes" id="UP000606974"/>
    </source>
</evidence>
<feature type="domain" description="Maltose/galactoside acetyltransferase" evidence="3">
    <location>
        <begin position="6"/>
        <end position="59"/>
    </location>
</feature>
<dbReference type="InterPro" id="IPR011004">
    <property type="entry name" value="Trimer_LpxA-like_sf"/>
</dbReference>
<dbReference type="GO" id="GO:0016407">
    <property type="term" value="F:acetyltransferase activity"/>
    <property type="evidence" value="ECO:0007669"/>
    <property type="project" value="InterPro"/>
</dbReference>
<dbReference type="Pfam" id="PF00132">
    <property type="entry name" value="Hexapep"/>
    <property type="match status" value="1"/>
</dbReference>
<dbReference type="OrthoDB" id="25818at2759"/>
<reference evidence="4" key="1">
    <citation type="submission" date="2020-02" db="EMBL/GenBank/DDBJ databases">
        <authorList>
            <person name="Palmer J.M."/>
        </authorList>
    </citation>
    <scope>NUCLEOTIDE SEQUENCE</scope>
    <source>
        <strain evidence="4">EPUS1.4</strain>
        <tissue evidence="4">Thallus</tissue>
    </source>
</reference>
<evidence type="ECO:0000259" key="3">
    <source>
        <dbReference type="SMART" id="SM01266"/>
    </source>
</evidence>
<dbReference type="InterPro" id="IPR001451">
    <property type="entry name" value="Hexapep"/>
</dbReference>
<name>A0A8H7E1E4_9EURO</name>
<comment type="caution">
    <text evidence="4">The sequence shown here is derived from an EMBL/GenBank/DDBJ whole genome shotgun (WGS) entry which is preliminary data.</text>
</comment>
<dbReference type="PANTHER" id="PTHR23416:SF54">
    <property type="entry name" value="ACETYLTRANSFERASE, CYSE_LACA_LPXA_NODL FAMILY (AFU_ORTHOLOGUE AFUA_2G08430)-RELATED"/>
    <property type="match status" value="1"/>
</dbReference>
<comment type="similarity">
    <text evidence="1">Belongs to the transferase hexapeptide repeat family.</text>
</comment>
<dbReference type="InterPro" id="IPR051159">
    <property type="entry name" value="Hexapeptide_acetyltransf"/>
</dbReference>
<gene>
    <name evidence="4" type="ORF">GJ744_001139</name>
</gene>
<accession>A0A8H7E1E4</accession>
<organism evidence="4 5">
    <name type="scientific">Endocarpon pusillum</name>
    <dbReference type="NCBI Taxonomy" id="364733"/>
    <lineage>
        <taxon>Eukaryota</taxon>
        <taxon>Fungi</taxon>
        <taxon>Dikarya</taxon>
        <taxon>Ascomycota</taxon>
        <taxon>Pezizomycotina</taxon>
        <taxon>Eurotiomycetes</taxon>
        <taxon>Chaetothyriomycetidae</taxon>
        <taxon>Verrucariales</taxon>
        <taxon>Verrucariaceae</taxon>
        <taxon>Endocarpon</taxon>
    </lineage>
</organism>
<proteinExistence type="inferred from homology"/>
<dbReference type="GO" id="GO:0008374">
    <property type="term" value="F:O-acyltransferase activity"/>
    <property type="evidence" value="ECO:0007669"/>
    <property type="project" value="TreeGrafter"/>
</dbReference>
<dbReference type="Pfam" id="PF12464">
    <property type="entry name" value="Mac"/>
    <property type="match status" value="1"/>
</dbReference>
<keyword evidence="2" id="KW-0808">Transferase</keyword>
<dbReference type="SUPFAM" id="SSF51161">
    <property type="entry name" value="Trimeric LpxA-like enzymes"/>
    <property type="match status" value="1"/>
</dbReference>
<dbReference type="Proteomes" id="UP000606974">
    <property type="component" value="Unassembled WGS sequence"/>
</dbReference>
<dbReference type="PANTHER" id="PTHR23416">
    <property type="entry name" value="SIALIC ACID SYNTHASE-RELATED"/>
    <property type="match status" value="1"/>
</dbReference>
<dbReference type="CDD" id="cd03357">
    <property type="entry name" value="LbH_MAT_GAT"/>
    <property type="match status" value="1"/>
</dbReference>
<evidence type="ECO:0000256" key="2">
    <source>
        <dbReference type="ARBA" id="ARBA00022679"/>
    </source>
</evidence>
<sequence>MTSTEAEKALQGELFHAFVPDLVAARRRCKYACDRFNKAGEVSRRRLVELWRDINGIDDAPLADHLSDPQEDDELLKDYPWIEPPIRVDYGTNVRLGKGVFLNYNMVIVDTCLVTIGARTLVGPNCSIYSGTHPLDPALRNGTAGPELGKEVHIEEDCWLGGNVVLCPGVRVGKGSTVGAGSVVTNDIPPFHVAVGNPARILRRIETSLDPSQRTTDVFVSVEGGKGVVEAIAAVDSQLLWRKKIVPAAILRVSRKHFRLRADKSGSPT</sequence>
<dbReference type="AlphaFoldDB" id="A0A8H7E1E4"/>
<dbReference type="Gene3D" id="2.160.10.10">
    <property type="entry name" value="Hexapeptide repeat proteins"/>
    <property type="match status" value="1"/>
</dbReference>
<dbReference type="PROSITE" id="PS00101">
    <property type="entry name" value="HEXAPEP_TRANSFERASES"/>
    <property type="match status" value="1"/>
</dbReference>